<dbReference type="AlphaFoldDB" id="A0A511KIZ5"/>
<evidence type="ECO:0000313" key="2">
    <source>
        <dbReference type="EMBL" id="GEM09885.1"/>
    </source>
</evidence>
<evidence type="ECO:0000259" key="1">
    <source>
        <dbReference type="PROSITE" id="PS50250"/>
    </source>
</evidence>
<dbReference type="PROSITE" id="PS50250">
    <property type="entry name" value="PCI"/>
    <property type="match status" value="1"/>
</dbReference>
<dbReference type="SMART" id="SM00753">
    <property type="entry name" value="PAM"/>
    <property type="match status" value="1"/>
</dbReference>
<protein>
    <submittedName>
        <fullName evidence="2">PCI domain containing protein</fullName>
    </submittedName>
</protein>
<organism evidence="2 3">
    <name type="scientific">Rhodotorula toruloides</name>
    <name type="common">Yeast</name>
    <name type="synonym">Rhodosporidium toruloides</name>
    <dbReference type="NCBI Taxonomy" id="5286"/>
    <lineage>
        <taxon>Eukaryota</taxon>
        <taxon>Fungi</taxon>
        <taxon>Dikarya</taxon>
        <taxon>Basidiomycota</taxon>
        <taxon>Pucciniomycotina</taxon>
        <taxon>Microbotryomycetes</taxon>
        <taxon>Sporidiobolales</taxon>
        <taxon>Sporidiobolaceae</taxon>
        <taxon>Rhodotorula</taxon>
    </lineage>
</organism>
<name>A0A511KIZ5_RHOTO</name>
<dbReference type="InterPro" id="IPR045114">
    <property type="entry name" value="Csn12-like"/>
</dbReference>
<dbReference type="EMBL" id="BJWK01000009">
    <property type="protein sequence ID" value="GEM09885.1"/>
    <property type="molecule type" value="Genomic_DNA"/>
</dbReference>
<dbReference type="GO" id="GO:0006368">
    <property type="term" value="P:transcription elongation by RNA polymerase II"/>
    <property type="evidence" value="ECO:0007669"/>
    <property type="project" value="TreeGrafter"/>
</dbReference>
<dbReference type="PANTHER" id="PTHR12732">
    <property type="entry name" value="UNCHARACTERIZED PROTEASOME COMPONENT REGION PCI-CONTAINING"/>
    <property type="match status" value="1"/>
</dbReference>
<sequence length="423" mass="47587">MLDSWLLQVNSRQLSGDGAGFASLLDPDPTSQSFQLLRQSLQTGPNLRTATYTSLTRSQFSDYRPLADFLAAFLLYVRDAELGEDAASLERTYCLLEDCFKTADRLFAQGETGWFVPTLRKLTRRLVDVALVIGRAKGDPKLTRAGEAARMLGRPMGIAASDRTSESPCKRDALFFLANSTFRVYFALSNLRLCDTVLNNTQNSTAQLDAFPKADRCAFLYYRGRISLYQRRVPQARNDLRRAFALCRADSWKNGRLILIYLIAASLPLGFFPSLPLLQHFSLHEQYASLLPSLKHGDFRTVLSELDRFQLWHRQRGNYLLLREKLETICWRNLARRTLFVLTNGSPLPPTGPPTLPLQALLVAARLAFDDSTLDIDDVECMCVALMEQGYIKAYIMHSKRLLVLQKGPQAGFPPLAAVNPVP</sequence>
<dbReference type="GO" id="GO:0016973">
    <property type="term" value="P:poly(A)+ mRNA export from nucleus"/>
    <property type="evidence" value="ECO:0007669"/>
    <property type="project" value="TreeGrafter"/>
</dbReference>
<dbReference type="OrthoDB" id="5404651at2759"/>
<gene>
    <name evidence="2" type="ORF">Rt10032_c09g3902</name>
</gene>
<dbReference type="GO" id="GO:0000973">
    <property type="term" value="P:post-transcriptional tethering of RNA polymerase II gene DNA at nuclear periphery"/>
    <property type="evidence" value="ECO:0007669"/>
    <property type="project" value="TreeGrafter"/>
</dbReference>
<dbReference type="InterPro" id="IPR036388">
    <property type="entry name" value="WH-like_DNA-bd_sf"/>
</dbReference>
<feature type="domain" description="PCI" evidence="1">
    <location>
        <begin position="217"/>
        <end position="410"/>
    </location>
</feature>
<dbReference type="Gene3D" id="1.10.10.10">
    <property type="entry name" value="Winged helix-like DNA-binding domain superfamily/Winged helix DNA-binding domain"/>
    <property type="match status" value="1"/>
</dbReference>
<dbReference type="GO" id="GO:0003690">
    <property type="term" value="F:double-stranded DNA binding"/>
    <property type="evidence" value="ECO:0007669"/>
    <property type="project" value="InterPro"/>
</dbReference>
<accession>A0A511KIZ5</accession>
<reference evidence="2 3" key="1">
    <citation type="submission" date="2019-07" db="EMBL/GenBank/DDBJ databases">
        <title>Rhodotorula toruloides NBRC10032 genome sequencing.</title>
        <authorList>
            <person name="Shida Y."/>
            <person name="Takaku H."/>
            <person name="Ogasawara W."/>
            <person name="Mori K."/>
        </authorList>
    </citation>
    <scope>NUCLEOTIDE SEQUENCE [LARGE SCALE GENOMIC DNA]</scope>
    <source>
        <strain evidence="2 3">NBRC10032</strain>
    </source>
</reference>
<dbReference type="PANTHER" id="PTHR12732:SF8">
    <property type="entry name" value="NUCLEAR MRNA EXPORT PROTEIN THP1"/>
    <property type="match status" value="1"/>
</dbReference>
<comment type="caution">
    <text evidence="2">The sequence shown here is derived from an EMBL/GenBank/DDBJ whole genome shotgun (WGS) entry which is preliminary data.</text>
</comment>
<dbReference type="Proteomes" id="UP000321518">
    <property type="component" value="Unassembled WGS sequence"/>
</dbReference>
<dbReference type="GO" id="GO:0070390">
    <property type="term" value="C:transcription export complex 2"/>
    <property type="evidence" value="ECO:0007669"/>
    <property type="project" value="TreeGrafter"/>
</dbReference>
<evidence type="ECO:0000313" key="3">
    <source>
        <dbReference type="Proteomes" id="UP000321518"/>
    </source>
</evidence>
<proteinExistence type="predicted"/>
<dbReference type="InterPro" id="IPR000717">
    <property type="entry name" value="PCI_dom"/>
</dbReference>
<dbReference type="GO" id="GO:0003723">
    <property type="term" value="F:RNA binding"/>
    <property type="evidence" value="ECO:0007669"/>
    <property type="project" value="InterPro"/>
</dbReference>